<keyword evidence="5" id="KW-1133">Transmembrane helix</keyword>
<feature type="region of interest" description="Disordered" evidence="4">
    <location>
        <begin position="472"/>
        <end position="494"/>
    </location>
</feature>
<dbReference type="PROSITE" id="PS00141">
    <property type="entry name" value="ASP_PROTEASE"/>
    <property type="match status" value="1"/>
</dbReference>
<evidence type="ECO:0000259" key="6">
    <source>
        <dbReference type="PROSITE" id="PS51767"/>
    </source>
</evidence>
<protein>
    <submittedName>
        <fullName evidence="7">Aspartic peptidase domain-containing protein</fullName>
    </submittedName>
</protein>
<dbReference type="SUPFAM" id="SSF50630">
    <property type="entry name" value="Acid proteases"/>
    <property type="match status" value="1"/>
</dbReference>
<evidence type="ECO:0000256" key="5">
    <source>
        <dbReference type="SAM" id="Phobius"/>
    </source>
</evidence>
<organism evidence="7 8">
    <name type="scientific">Collybia nuda</name>
    <dbReference type="NCBI Taxonomy" id="64659"/>
    <lineage>
        <taxon>Eukaryota</taxon>
        <taxon>Fungi</taxon>
        <taxon>Dikarya</taxon>
        <taxon>Basidiomycota</taxon>
        <taxon>Agaricomycotina</taxon>
        <taxon>Agaricomycetes</taxon>
        <taxon>Agaricomycetidae</taxon>
        <taxon>Agaricales</taxon>
        <taxon>Tricholomatineae</taxon>
        <taxon>Clitocybaceae</taxon>
        <taxon>Collybia</taxon>
    </lineage>
</organism>
<dbReference type="InterPro" id="IPR021109">
    <property type="entry name" value="Peptidase_aspartic_dom_sf"/>
</dbReference>
<accession>A0A9P5Y979</accession>
<dbReference type="InterPro" id="IPR001969">
    <property type="entry name" value="Aspartic_peptidase_AS"/>
</dbReference>
<dbReference type="CDD" id="cd05471">
    <property type="entry name" value="pepsin_like"/>
    <property type="match status" value="1"/>
</dbReference>
<evidence type="ECO:0000256" key="4">
    <source>
        <dbReference type="SAM" id="MobiDB-lite"/>
    </source>
</evidence>
<dbReference type="GO" id="GO:0006508">
    <property type="term" value="P:proteolysis"/>
    <property type="evidence" value="ECO:0007669"/>
    <property type="project" value="UniProtKB-KW"/>
</dbReference>
<dbReference type="EMBL" id="MU150256">
    <property type="protein sequence ID" value="KAF9464126.1"/>
    <property type="molecule type" value="Genomic_DNA"/>
</dbReference>
<dbReference type="InterPro" id="IPR033121">
    <property type="entry name" value="PEPTIDASE_A1"/>
</dbReference>
<keyword evidence="2 3" id="KW-0064">Aspartyl protease</keyword>
<keyword evidence="3" id="KW-0378">Hydrolase</keyword>
<keyword evidence="5" id="KW-0472">Membrane</keyword>
<dbReference type="GO" id="GO:0004190">
    <property type="term" value="F:aspartic-type endopeptidase activity"/>
    <property type="evidence" value="ECO:0007669"/>
    <property type="project" value="UniProtKB-KW"/>
</dbReference>
<dbReference type="PROSITE" id="PS51767">
    <property type="entry name" value="PEPTIDASE_A1"/>
    <property type="match status" value="1"/>
</dbReference>
<name>A0A9P5Y979_9AGAR</name>
<evidence type="ECO:0000256" key="1">
    <source>
        <dbReference type="ARBA" id="ARBA00007447"/>
    </source>
</evidence>
<evidence type="ECO:0000256" key="2">
    <source>
        <dbReference type="ARBA" id="ARBA00022750"/>
    </source>
</evidence>
<feature type="compositionally biased region" description="Polar residues" evidence="4">
    <location>
        <begin position="522"/>
        <end position="549"/>
    </location>
</feature>
<dbReference type="Gene3D" id="2.40.70.10">
    <property type="entry name" value="Acid Proteases"/>
    <property type="match status" value="2"/>
</dbReference>
<dbReference type="PANTHER" id="PTHR47966:SF51">
    <property type="entry name" value="BETA-SITE APP-CLEAVING ENZYME, ISOFORM A-RELATED"/>
    <property type="match status" value="1"/>
</dbReference>
<feature type="transmembrane region" description="Helical" evidence="5">
    <location>
        <begin position="441"/>
        <end position="463"/>
    </location>
</feature>
<dbReference type="PANTHER" id="PTHR47966">
    <property type="entry name" value="BETA-SITE APP-CLEAVING ENZYME, ISOFORM A-RELATED"/>
    <property type="match status" value="1"/>
</dbReference>
<gene>
    <name evidence="7" type="ORF">BDZ94DRAFT_1235552</name>
</gene>
<dbReference type="PRINTS" id="PR00792">
    <property type="entry name" value="PEPSIN"/>
</dbReference>
<evidence type="ECO:0000256" key="3">
    <source>
        <dbReference type="RuleBase" id="RU000454"/>
    </source>
</evidence>
<feature type="domain" description="Peptidase A1" evidence="6">
    <location>
        <begin position="57"/>
        <end position="391"/>
    </location>
</feature>
<reference evidence="7" key="1">
    <citation type="submission" date="2020-11" db="EMBL/GenBank/DDBJ databases">
        <authorList>
            <consortium name="DOE Joint Genome Institute"/>
            <person name="Ahrendt S."/>
            <person name="Riley R."/>
            <person name="Andreopoulos W."/>
            <person name="Labutti K."/>
            <person name="Pangilinan J."/>
            <person name="Ruiz-Duenas F.J."/>
            <person name="Barrasa J.M."/>
            <person name="Sanchez-Garcia M."/>
            <person name="Camarero S."/>
            <person name="Miyauchi S."/>
            <person name="Serrano A."/>
            <person name="Linde D."/>
            <person name="Babiker R."/>
            <person name="Drula E."/>
            <person name="Ayuso-Fernandez I."/>
            <person name="Pacheco R."/>
            <person name="Padilla G."/>
            <person name="Ferreira P."/>
            <person name="Barriuso J."/>
            <person name="Kellner H."/>
            <person name="Castanera R."/>
            <person name="Alfaro M."/>
            <person name="Ramirez L."/>
            <person name="Pisabarro A.G."/>
            <person name="Kuo A."/>
            <person name="Tritt A."/>
            <person name="Lipzen A."/>
            <person name="He G."/>
            <person name="Yan M."/>
            <person name="Ng V."/>
            <person name="Cullen D."/>
            <person name="Martin F."/>
            <person name="Rosso M.-N."/>
            <person name="Henrissat B."/>
            <person name="Hibbett D."/>
            <person name="Martinez A.T."/>
            <person name="Grigoriev I.V."/>
        </authorList>
    </citation>
    <scope>NUCLEOTIDE SEQUENCE</scope>
    <source>
        <strain evidence="7">CBS 247.69</strain>
    </source>
</reference>
<keyword evidence="5" id="KW-0812">Transmembrane</keyword>
<keyword evidence="3" id="KW-0645">Protease</keyword>
<evidence type="ECO:0000313" key="7">
    <source>
        <dbReference type="EMBL" id="KAF9464126.1"/>
    </source>
</evidence>
<dbReference type="OrthoDB" id="15189at2759"/>
<sequence>MQVHYVGFLVTLIVFGTRVLALRLDVHGERKHSTQRISRRGPGVTSSDLNNTADVSYYVDLKLGGKPFQVLLDTGSSDLWVAGDVPNSKSTQFTSGVNYAVGGVHGPIKTTELQFVGHTIPDQAYLQITPDNENKDGDGILGLGPNSASNIFQDMNSNAGAAVLDRIFMQNTTTPNYITVLLGRSDDPTDLYSGSITIGEILEGFENVTNQPKLPVVDVPIDRRTDQHFQLLLDEDGLIGPDGNSIRLRTDVATTANKKQVTAVIDTGFSLPQLPRAASAAIYSRFHGAELVNIATIGQVWILPCSQEVNITFRFGGKNLPIHPLDATLVPETIGVTNIVNSRGQVSCIGTFQPMSYDTGFSPNYDMVLGMAFLRNVYLLMDYGDFILGTTEKDDPYIQFLSLTDPVEAHGDFVKMRLNGVDTTGESGLVDSKAPVSSRTVSYIVAAVVVVLILTCVGGFIIYKARRNRRRRPDFPAPEMTYGATAPPHVTSPPTIYLPQQPNYTIPHSPAYTPQHPIYSPPITNQFQGPPPTYNQHQPPYNYPTPHTS</sequence>
<dbReference type="InterPro" id="IPR034164">
    <property type="entry name" value="Pepsin-like_dom"/>
</dbReference>
<dbReference type="Pfam" id="PF00026">
    <property type="entry name" value="Asp"/>
    <property type="match status" value="1"/>
</dbReference>
<comment type="caution">
    <text evidence="7">The sequence shown here is derived from an EMBL/GenBank/DDBJ whole genome shotgun (WGS) entry which is preliminary data.</text>
</comment>
<evidence type="ECO:0000313" key="8">
    <source>
        <dbReference type="Proteomes" id="UP000807353"/>
    </source>
</evidence>
<dbReference type="Proteomes" id="UP000807353">
    <property type="component" value="Unassembled WGS sequence"/>
</dbReference>
<proteinExistence type="inferred from homology"/>
<dbReference type="InterPro" id="IPR001461">
    <property type="entry name" value="Aspartic_peptidase_A1"/>
</dbReference>
<keyword evidence="8" id="KW-1185">Reference proteome</keyword>
<feature type="region of interest" description="Disordered" evidence="4">
    <location>
        <begin position="507"/>
        <end position="549"/>
    </location>
</feature>
<comment type="similarity">
    <text evidence="1 3">Belongs to the peptidase A1 family.</text>
</comment>
<dbReference type="AlphaFoldDB" id="A0A9P5Y979"/>